<dbReference type="SUPFAM" id="SSF57196">
    <property type="entry name" value="EGF/Laminin"/>
    <property type="match status" value="1"/>
</dbReference>
<dbReference type="InterPro" id="IPR000742">
    <property type="entry name" value="EGF"/>
</dbReference>
<dbReference type="PRINTS" id="PR00261">
    <property type="entry name" value="LDLRECEPTOR"/>
</dbReference>
<dbReference type="InterPro" id="IPR041426">
    <property type="entry name" value="Mos1_HTH"/>
</dbReference>
<reference evidence="11" key="1">
    <citation type="submission" date="2021-02" db="EMBL/GenBank/DDBJ databases">
        <authorList>
            <person name="Nowell W R."/>
        </authorList>
    </citation>
    <scope>NUCLEOTIDE SEQUENCE</scope>
</reference>
<dbReference type="Gene3D" id="4.10.400.10">
    <property type="entry name" value="Low-density Lipoprotein Receptor"/>
    <property type="match status" value="2"/>
</dbReference>
<dbReference type="Proteomes" id="UP000663873">
    <property type="component" value="Unassembled WGS sequence"/>
</dbReference>
<feature type="disulfide bond" evidence="8">
    <location>
        <begin position="206"/>
        <end position="218"/>
    </location>
</feature>
<evidence type="ECO:0000259" key="10">
    <source>
        <dbReference type="PROSITE" id="PS50026"/>
    </source>
</evidence>
<feature type="transmembrane region" description="Helical" evidence="9">
    <location>
        <begin position="1293"/>
        <end position="1314"/>
    </location>
</feature>
<dbReference type="PROSITE" id="PS50026">
    <property type="entry name" value="EGF_3"/>
    <property type="match status" value="3"/>
</dbReference>
<evidence type="ECO:0000256" key="3">
    <source>
        <dbReference type="ARBA" id="ARBA00022737"/>
    </source>
</evidence>
<dbReference type="SUPFAM" id="SSF57424">
    <property type="entry name" value="LDL receptor-like module"/>
    <property type="match status" value="2"/>
</dbReference>
<evidence type="ECO:0000313" key="12">
    <source>
        <dbReference type="Proteomes" id="UP000663873"/>
    </source>
</evidence>
<evidence type="ECO:0000313" key="11">
    <source>
        <dbReference type="EMBL" id="CAF4223273.1"/>
    </source>
</evidence>
<feature type="disulfide bond" evidence="8">
    <location>
        <begin position="623"/>
        <end position="641"/>
    </location>
</feature>
<feature type="disulfide bond" evidence="8">
    <location>
        <begin position="213"/>
        <end position="231"/>
    </location>
</feature>
<keyword evidence="4 9" id="KW-1133">Transmembrane helix</keyword>
<dbReference type="PROSITE" id="PS00022">
    <property type="entry name" value="EGF_1"/>
    <property type="match status" value="4"/>
</dbReference>
<evidence type="ECO:0000256" key="9">
    <source>
        <dbReference type="SAM" id="Phobius"/>
    </source>
</evidence>
<comment type="subcellular location">
    <subcellularLocation>
        <location evidence="1">Membrane</location>
        <topology evidence="1">Single-pass membrane protein</topology>
    </subcellularLocation>
</comment>
<dbReference type="InterPro" id="IPR050685">
    <property type="entry name" value="LDLR"/>
</dbReference>
<organism evidence="11 12">
    <name type="scientific">Rotaria socialis</name>
    <dbReference type="NCBI Taxonomy" id="392032"/>
    <lineage>
        <taxon>Eukaryota</taxon>
        <taxon>Metazoa</taxon>
        <taxon>Spiralia</taxon>
        <taxon>Gnathifera</taxon>
        <taxon>Rotifera</taxon>
        <taxon>Eurotatoria</taxon>
        <taxon>Bdelloidea</taxon>
        <taxon>Philodinida</taxon>
        <taxon>Philodinidae</taxon>
        <taxon>Rotaria</taxon>
    </lineage>
</organism>
<dbReference type="PANTHER" id="PTHR24270">
    <property type="entry name" value="LOW-DENSITY LIPOPROTEIN RECEPTOR-RELATED"/>
    <property type="match status" value="1"/>
</dbReference>
<keyword evidence="5 9" id="KW-0472">Membrane</keyword>
<feature type="disulfide bond" evidence="7">
    <location>
        <begin position="1168"/>
        <end position="1177"/>
    </location>
</feature>
<dbReference type="CDD" id="cd00112">
    <property type="entry name" value="LDLa"/>
    <property type="match status" value="2"/>
</dbReference>
<comment type="caution">
    <text evidence="7">Lacks conserved residue(s) required for the propagation of feature annotation.</text>
</comment>
<feature type="disulfide bond" evidence="8">
    <location>
        <begin position="616"/>
        <end position="628"/>
    </location>
</feature>
<dbReference type="Gene3D" id="2.10.25.10">
    <property type="entry name" value="Laminin"/>
    <property type="match status" value="2"/>
</dbReference>
<evidence type="ECO:0000256" key="7">
    <source>
        <dbReference type="PROSITE-ProRule" id="PRU00076"/>
    </source>
</evidence>
<dbReference type="EMBL" id="CAJOBP010000809">
    <property type="protein sequence ID" value="CAF4223273.1"/>
    <property type="molecule type" value="Genomic_DNA"/>
</dbReference>
<keyword evidence="7" id="KW-0245">EGF-like domain</keyword>
<evidence type="ECO:0000256" key="8">
    <source>
        <dbReference type="PROSITE-ProRule" id="PRU00124"/>
    </source>
</evidence>
<dbReference type="GO" id="GO:0016192">
    <property type="term" value="P:vesicle-mediated transport"/>
    <property type="evidence" value="ECO:0007669"/>
    <property type="project" value="UniProtKB-ARBA"/>
</dbReference>
<dbReference type="InterPro" id="IPR036055">
    <property type="entry name" value="LDL_receptor-like_sf"/>
</dbReference>
<feature type="disulfide bond" evidence="7">
    <location>
        <begin position="1128"/>
        <end position="1137"/>
    </location>
</feature>
<comment type="caution">
    <text evidence="11">The sequence shown here is derived from an EMBL/GenBank/DDBJ whole genome shotgun (WGS) entry which is preliminary data.</text>
</comment>
<dbReference type="GO" id="GO:0005886">
    <property type="term" value="C:plasma membrane"/>
    <property type="evidence" value="ECO:0007669"/>
    <property type="project" value="TreeGrafter"/>
</dbReference>
<sequence length="1374" mass="158980">MMIITSAIVILLILPIFHGKIYLFSTEDSSFADFYDCLNLRNVFYCRRPIEPIALKRDQSPWECHNNGTRYSFTDLKNMNISISTILHKWLSSIEKVDEYARYLRTGSIENNAYLCACYKQESFGKHCEYFLPYGSTFEKTVDWKLLTETKYPWQVQIHGQIICYSTLLCNHSLLCLDWRDICDGTQQCMLGYDEENCDILEFNECEVDEYRCTNGMCIPGDYFVDGDYDCMDWSDEKPIFDDKNCVGTEVSVNCDDRMCPPNLWSCGDGQCITDRLAFQSAAQDKAECLSRRDQFYLCETNYGIQLWTMPNGRCSLGTDAFDDPTFNNGSLECIYLIKCSFSGGAEKKCPCKNMGCSKLLEEKCPSGLIQYPLGAIISPFVFHFYNFTHTRNEKIWDSIVLNGTIKCRNYFVTREITLSYSSKLHSRIFENIFCNHTSDILAFTSDYDKFCYNKSQTFNNHSYNFIDVCSTSRECISAYRIRDGTYDCMDRQDEEILNLNTCSKNQHHRFRCSNEEPTCLTVTALGDQHSHCKNQYDELWMGSSRLLSKMNCNIQQKEHCRDIRQYIEQSWSSNRDSMLLLSSPRIQFRAYCDTFWNFGSKLDENATLCQRWWICPKDQWRCRTGQCINITWLLDGEWDCPDASDEQAVFLNISSHNFQVMNCTDIEKKFKTKYSMQPFSTICNTTVEFPCFRNDVLYPLSNITYIRPCIPLENIGNGHPDCLGGIDERNRLEQSNGITVLGYNFKCLSTGSYVSHSSTCDYRCSNILDDEIRCYGMQRSEKCKGVRDFMCLNETCVNGGHCNSAYECEFGEDEYMCDLENFSRQALARAYREKKELSLRNVGLKLQLSDFPIEINRTRFQPEATNASSFIDSSSSNSTIAYICNRGIGVYLYNGSIACFCPPQYYGDRCEFHSDRLNVFFDLNVSRSIYADNNDQDMVLKLLVVFLFKNQTLDIRPFHFRLATEMVTNSKRITHFVYSRSAEFINRRRLQYLDRSQIIKEHPYSLQIEAYEFKMNNETPVLVAVWQYPIYFDYLPNFRFTKEIRLEKPDTNDRNPCSRYPCNHNQICQQIVNNRARYVCLCKSNYTGTDCLELNQRCAEGYCSPASFCRPMYRSLATGNDAPFCLCPSDYYGQRCELSHDICTSTLCKNGGTCYTGSRPDRHVCVCTEKYRGIYCELPKPEVTMFINGTVPHVGAVIQFFIINFVSLNLILVHQRAYHSMPNFTEYRHDSTTVPEIVLLKLYANENSEPDTYLISLHIGFMVVNGTTYIGEHNRLVHVNTLLTPNEPSSRIAYWLVSLVAIERIYITLFLNGQWLKKPYIARCLIAFVFIAVLGDNASAATRNICAPHGEDAVADRTYRDCFKRFRKGGMSL</sequence>
<evidence type="ECO:0000256" key="1">
    <source>
        <dbReference type="ARBA" id="ARBA00004167"/>
    </source>
</evidence>
<evidence type="ECO:0000256" key="6">
    <source>
        <dbReference type="ARBA" id="ARBA00023157"/>
    </source>
</evidence>
<feature type="disulfide bond" evidence="7">
    <location>
        <begin position="1083"/>
        <end position="1092"/>
    </location>
</feature>
<keyword evidence="12" id="KW-1185">Reference proteome</keyword>
<dbReference type="SMART" id="SM00181">
    <property type="entry name" value="EGF"/>
    <property type="match status" value="4"/>
</dbReference>
<evidence type="ECO:0000256" key="5">
    <source>
        <dbReference type="ARBA" id="ARBA00023136"/>
    </source>
</evidence>
<feature type="domain" description="EGF-like" evidence="10">
    <location>
        <begin position="1095"/>
        <end position="1138"/>
    </location>
</feature>
<protein>
    <recommendedName>
        <fullName evidence="10">EGF-like domain-containing protein</fullName>
    </recommendedName>
</protein>
<keyword evidence="6 7" id="KW-1015">Disulfide bond</keyword>
<feature type="transmembrane region" description="Helical" evidence="9">
    <location>
        <begin position="1254"/>
        <end position="1273"/>
    </location>
</feature>
<dbReference type="Pfam" id="PF17906">
    <property type="entry name" value="HTH_48"/>
    <property type="match status" value="1"/>
</dbReference>
<keyword evidence="2 9" id="KW-0812">Transmembrane</keyword>
<feature type="domain" description="EGF-like" evidence="10">
    <location>
        <begin position="1140"/>
        <end position="1178"/>
    </location>
</feature>
<dbReference type="SMART" id="SM00192">
    <property type="entry name" value="LDLa"/>
    <property type="match status" value="7"/>
</dbReference>
<keyword evidence="3" id="KW-0677">Repeat</keyword>
<gene>
    <name evidence="11" type="ORF">UJA718_LOCUS7870</name>
</gene>
<name>A0A820D0U1_9BILA</name>
<dbReference type="InterPro" id="IPR002172">
    <property type="entry name" value="LDrepeatLR_classA_rpt"/>
</dbReference>
<dbReference type="Pfam" id="PF00057">
    <property type="entry name" value="Ldl_recept_a"/>
    <property type="match status" value="2"/>
</dbReference>
<feature type="domain" description="EGF-like" evidence="10">
    <location>
        <begin position="1054"/>
        <end position="1093"/>
    </location>
</feature>
<feature type="disulfide bond" evidence="7">
    <location>
        <begin position="1149"/>
        <end position="1166"/>
    </location>
</feature>
<evidence type="ECO:0000256" key="2">
    <source>
        <dbReference type="ARBA" id="ARBA00022692"/>
    </source>
</evidence>
<feature type="transmembrane region" description="Helical" evidence="9">
    <location>
        <begin position="1321"/>
        <end position="1339"/>
    </location>
</feature>
<accession>A0A820D0U1</accession>
<proteinExistence type="predicted"/>
<dbReference type="PROSITE" id="PS50068">
    <property type="entry name" value="LDLRA_2"/>
    <property type="match status" value="2"/>
</dbReference>
<feature type="transmembrane region" description="Helical" evidence="9">
    <location>
        <begin position="1195"/>
        <end position="1214"/>
    </location>
</feature>
<evidence type="ECO:0000256" key="4">
    <source>
        <dbReference type="ARBA" id="ARBA00022989"/>
    </source>
</evidence>
<dbReference type="Gene3D" id="1.10.10.1450">
    <property type="match status" value="1"/>
</dbReference>